<dbReference type="EMBL" id="PDUG01000003">
    <property type="protein sequence ID" value="PIC38339.1"/>
    <property type="molecule type" value="Genomic_DNA"/>
</dbReference>
<feature type="chain" id="PRO_5013693920" description="Secreted protein" evidence="1">
    <location>
        <begin position="25"/>
        <end position="88"/>
    </location>
</feature>
<dbReference type="OrthoDB" id="6510177at2759"/>
<feature type="signal peptide" evidence="1">
    <location>
        <begin position="1"/>
        <end position="24"/>
    </location>
</feature>
<keyword evidence="1" id="KW-0732">Signal</keyword>
<name>A0A2G5UFQ8_9PELO</name>
<evidence type="ECO:0000313" key="2">
    <source>
        <dbReference type="EMBL" id="PIC38339.1"/>
    </source>
</evidence>
<protein>
    <recommendedName>
        <fullName evidence="4">Secreted protein</fullName>
    </recommendedName>
</protein>
<gene>
    <name evidence="2" type="primary">Cnig_chr_III.g10380</name>
    <name evidence="2" type="ORF">B9Z55_010380</name>
</gene>
<dbReference type="AlphaFoldDB" id="A0A2G5UFQ8"/>
<evidence type="ECO:0000256" key="1">
    <source>
        <dbReference type="SAM" id="SignalP"/>
    </source>
</evidence>
<sequence length="88" mass="10114">MRGWMRLVTVLSCLLLVYFVPCHSKCVMTECDGETDSSHPPCKTNASSFQPITVTRSKHPKYIARLKSIALIYYKKKTKHKYVALNYS</sequence>
<keyword evidence="3" id="KW-1185">Reference proteome</keyword>
<evidence type="ECO:0000313" key="3">
    <source>
        <dbReference type="Proteomes" id="UP000230233"/>
    </source>
</evidence>
<dbReference type="Proteomes" id="UP000230233">
    <property type="component" value="Chromosome III"/>
</dbReference>
<evidence type="ECO:0008006" key="4">
    <source>
        <dbReference type="Google" id="ProtNLM"/>
    </source>
</evidence>
<organism evidence="2 3">
    <name type="scientific">Caenorhabditis nigoni</name>
    <dbReference type="NCBI Taxonomy" id="1611254"/>
    <lineage>
        <taxon>Eukaryota</taxon>
        <taxon>Metazoa</taxon>
        <taxon>Ecdysozoa</taxon>
        <taxon>Nematoda</taxon>
        <taxon>Chromadorea</taxon>
        <taxon>Rhabditida</taxon>
        <taxon>Rhabditina</taxon>
        <taxon>Rhabditomorpha</taxon>
        <taxon>Rhabditoidea</taxon>
        <taxon>Rhabditidae</taxon>
        <taxon>Peloderinae</taxon>
        <taxon>Caenorhabditis</taxon>
    </lineage>
</organism>
<proteinExistence type="predicted"/>
<reference evidence="3" key="1">
    <citation type="submission" date="2017-10" db="EMBL/GenBank/DDBJ databases">
        <title>Rapid genome shrinkage in a self-fertile nematode reveals novel sperm competition proteins.</title>
        <authorList>
            <person name="Yin D."/>
            <person name="Schwarz E.M."/>
            <person name="Thomas C.G."/>
            <person name="Felde R.L."/>
            <person name="Korf I.F."/>
            <person name="Cutter A.D."/>
            <person name="Schartner C.M."/>
            <person name="Ralston E.J."/>
            <person name="Meyer B.J."/>
            <person name="Haag E.S."/>
        </authorList>
    </citation>
    <scope>NUCLEOTIDE SEQUENCE [LARGE SCALE GENOMIC DNA]</scope>
    <source>
        <strain evidence="3">JU1422</strain>
    </source>
</reference>
<comment type="caution">
    <text evidence="2">The sequence shown here is derived from an EMBL/GenBank/DDBJ whole genome shotgun (WGS) entry which is preliminary data.</text>
</comment>
<accession>A0A2G5UFQ8</accession>